<dbReference type="Pfam" id="PF02585">
    <property type="entry name" value="PIG-L"/>
    <property type="match status" value="1"/>
</dbReference>
<dbReference type="AlphaFoldDB" id="C8XEH5"/>
<dbReference type="HOGENOM" id="CLU_049311_2_1_11"/>
<evidence type="ECO:0000313" key="2">
    <source>
        <dbReference type="EMBL" id="ACV77833.1"/>
    </source>
</evidence>
<reference evidence="2 3" key="2">
    <citation type="journal article" date="2010" name="Stand. Genomic Sci.">
        <title>Complete genome sequence of Nakamurella multipartita type strain (Y-104).</title>
        <authorList>
            <person name="Tice H."/>
            <person name="Mayilraj S."/>
            <person name="Sims D."/>
            <person name="Lapidus A."/>
            <person name="Nolan M."/>
            <person name="Lucas S."/>
            <person name="Glavina Del Rio T."/>
            <person name="Copeland A."/>
            <person name="Cheng J.F."/>
            <person name="Meincke L."/>
            <person name="Bruce D."/>
            <person name="Goodwin L."/>
            <person name="Pitluck S."/>
            <person name="Ivanova N."/>
            <person name="Mavromatis K."/>
            <person name="Ovchinnikova G."/>
            <person name="Pati A."/>
            <person name="Chen A."/>
            <person name="Palaniappan K."/>
            <person name="Land M."/>
            <person name="Hauser L."/>
            <person name="Chang Y.J."/>
            <person name="Jeffries C.D."/>
            <person name="Detter J.C."/>
            <person name="Brettin T."/>
            <person name="Rohde M."/>
            <person name="Goker M."/>
            <person name="Bristow J."/>
            <person name="Eisen J.A."/>
            <person name="Markowitz V."/>
            <person name="Hugenholtz P."/>
            <person name="Kyrpides N.C."/>
            <person name="Klenk H.P."/>
            <person name="Chen F."/>
        </authorList>
    </citation>
    <scope>NUCLEOTIDE SEQUENCE [LARGE SCALE GENOMIC DNA]</scope>
    <source>
        <strain evidence="3">ATCC 700099 / DSM 44233 / CIP 104796 / JCM 9543 / NBRC 105858 / Y-104</strain>
    </source>
</reference>
<dbReference type="SUPFAM" id="SSF102588">
    <property type="entry name" value="LmbE-like"/>
    <property type="match status" value="1"/>
</dbReference>
<keyword evidence="1" id="KW-0862">Zinc</keyword>
<keyword evidence="3" id="KW-1185">Reference proteome</keyword>
<dbReference type="PANTHER" id="PTHR12993:SF26">
    <property type="entry name" value="1D-MYO-INOSITOL 2-ACETAMIDO-2-DEOXY-ALPHA-D-GLUCOPYRANOSIDE DEACETYLASE"/>
    <property type="match status" value="1"/>
</dbReference>
<dbReference type="OrthoDB" id="158614at2"/>
<dbReference type="KEGG" id="nml:Namu_1432"/>
<dbReference type="GO" id="GO:0016811">
    <property type="term" value="F:hydrolase activity, acting on carbon-nitrogen (but not peptide) bonds, in linear amides"/>
    <property type="evidence" value="ECO:0007669"/>
    <property type="project" value="TreeGrafter"/>
</dbReference>
<dbReference type="EMBL" id="CP001737">
    <property type="protein sequence ID" value="ACV77833.1"/>
    <property type="molecule type" value="Genomic_DNA"/>
</dbReference>
<gene>
    <name evidence="2" type="ordered locus">Namu_1432</name>
</gene>
<dbReference type="Proteomes" id="UP000002218">
    <property type="component" value="Chromosome"/>
</dbReference>
<reference evidence="3" key="1">
    <citation type="submission" date="2009-09" db="EMBL/GenBank/DDBJ databases">
        <title>The complete genome of Nakamurella multipartita DSM 44233.</title>
        <authorList>
            <consortium name="US DOE Joint Genome Institute (JGI-PGF)"/>
            <person name="Lucas S."/>
            <person name="Copeland A."/>
            <person name="Lapidus A."/>
            <person name="Glavina del Rio T."/>
            <person name="Dalin E."/>
            <person name="Tice H."/>
            <person name="Bruce D."/>
            <person name="Goodwin L."/>
            <person name="Pitluck S."/>
            <person name="Kyrpides N."/>
            <person name="Mavromatis K."/>
            <person name="Ivanova N."/>
            <person name="Ovchinnikova G."/>
            <person name="Sims D."/>
            <person name="Meincke L."/>
            <person name="Brettin T."/>
            <person name="Detter J.C."/>
            <person name="Han C."/>
            <person name="Larimer F."/>
            <person name="Land M."/>
            <person name="Hauser L."/>
            <person name="Markowitz V."/>
            <person name="Cheng J.-F."/>
            <person name="Hugenholtz P."/>
            <person name="Woyke T."/>
            <person name="Wu D."/>
            <person name="Klenk H.-P."/>
            <person name="Eisen J.A."/>
        </authorList>
    </citation>
    <scope>NUCLEOTIDE SEQUENCE [LARGE SCALE GENOMIC DNA]</scope>
    <source>
        <strain evidence="3">ATCC 700099 / DSM 44233 / CIP 104796 / JCM 9543 / NBRC 105858 / Y-104</strain>
    </source>
</reference>
<dbReference type="InParanoid" id="C8XEH5"/>
<dbReference type="eggNOG" id="COG2120">
    <property type="taxonomic scope" value="Bacteria"/>
</dbReference>
<protein>
    <submittedName>
        <fullName evidence="2">LmbE family protein</fullName>
    </submittedName>
</protein>
<name>C8XEH5_NAKMY</name>
<sequence>MRRCAVFFHAHPDDEALLTSGTMATLAAAGDRVVLVVATAGEAGLAAGQLRADGGLGGRRRAELQASARALGVSRVEVLGYADSGLATAPSPPPPADRLPRLADADVAAVAATLAGILTEEGADLVTGYDVNGGYGHPDHVAVHHIAAAAAKLAGTPVLLEATVPRDRLLSWAGRVNRLLPAGRRVDLTPWAQAYSAAADITHRIDVRAQARARRASMRAHASQATADSGARTLGVFTKVPPPLFGAVFGREWYRQPGLPPTGHRYHDVFATLER</sequence>
<evidence type="ECO:0000256" key="1">
    <source>
        <dbReference type="ARBA" id="ARBA00022833"/>
    </source>
</evidence>
<dbReference type="InterPro" id="IPR003737">
    <property type="entry name" value="GlcNAc_PI_deacetylase-related"/>
</dbReference>
<dbReference type="PANTHER" id="PTHR12993">
    <property type="entry name" value="N-ACETYLGLUCOSAMINYL-PHOSPHATIDYLINOSITOL DE-N-ACETYLASE-RELATED"/>
    <property type="match status" value="1"/>
</dbReference>
<accession>C8XEH5</accession>
<dbReference type="STRING" id="479431.Namu_1432"/>
<dbReference type="InterPro" id="IPR024078">
    <property type="entry name" value="LmbE-like_dom_sf"/>
</dbReference>
<organism evidence="2 3">
    <name type="scientific">Nakamurella multipartita (strain ATCC 700099 / DSM 44233 / CIP 104796 / JCM 9543 / NBRC 105858 / Y-104)</name>
    <name type="common">Microsphaera multipartita</name>
    <dbReference type="NCBI Taxonomy" id="479431"/>
    <lineage>
        <taxon>Bacteria</taxon>
        <taxon>Bacillati</taxon>
        <taxon>Actinomycetota</taxon>
        <taxon>Actinomycetes</taxon>
        <taxon>Nakamurellales</taxon>
        <taxon>Nakamurellaceae</taxon>
        <taxon>Nakamurella</taxon>
    </lineage>
</organism>
<evidence type="ECO:0000313" key="3">
    <source>
        <dbReference type="Proteomes" id="UP000002218"/>
    </source>
</evidence>
<dbReference type="GO" id="GO:0016137">
    <property type="term" value="P:glycoside metabolic process"/>
    <property type="evidence" value="ECO:0007669"/>
    <property type="project" value="UniProtKB-ARBA"/>
</dbReference>
<dbReference type="Gene3D" id="3.40.50.10320">
    <property type="entry name" value="LmbE-like"/>
    <property type="match status" value="1"/>
</dbReference>
<proteinExistence type="predicted"/>
<dbReference type="RefSeq" id="WP_015746740.1">
    <property type="nucleotide sequence ID" value="NC_013235.1"/>
</dbReference>